<dbReference type="CDD" id="cd00118">
    <property type="entry name" value="LysM"/>
    <property type="match status" value="1"/>
</dbReference>
<dbReference type="PANTHER" id="PTHR34700:SF4">
    <property type="entry name" value="PHAGE-LIKE ELEMENT PBSX PROTEIN XKDP"/>
    <property type="match status" value="1"/>
</dbReference>
<dbReference type="EMBL" id="MEIL01000025">
    <property type="protein sequence ID" value="PIT39716.1"/>
    <property type="molecule type" value="Genomic_DNA"/>
</dbReference>
<dbReference type="RefSeq" id="WP_100141389.1">
    <property type="nucleotide sequence ID" value="NZ_CP159584.2"/>
</dbReference>
<feature type="chain" id="PRO_5014970971" evidence="1">
    <location>
        <begin position="23"/>
        <end position="410"/>
    </location>
</feature>
<dbReference type="InterPro" id="IPR036779">
    <property type="entry name" value="LysM_dom_sf"/>
</dbReference>
<dbReference type="SUPFAM" id="SSF54106">
    <property type="entry name" value="LysM domain"/>
    <property type="match status" value="1"/>
</dbReference>
<dbReference type="Pfam" id="PF01476">
    <property type="entry name" value="LysM"/>
    <property type="match status" value="1"/>
</dbReference>
<keyword evidence="1" id="KW-0732">Signal</keyword>
<feature type="domain" description="LysM" evidence="2">
    <location>
        <begin position="32"/>
        <end position="81"/>
    </location>
</feature>
<evidence type="ECO:0000313" key="4">
    <source>
        <dbReference type="Proteomes" id="UP000230202"/>
    </source>
</evidence>
<dbReference type="PANTHER" id="PTHR34700">
    <property type="entry name" value="POTASSIUM BINDING PROTEIN KBP"/>
    <property type="match status" value="1"/>
</dbReference>
<protein>
    <submittedName>
        <fullName evidence="3">Peptidoglycan-binding protein LysM</fullName>
    </submittedName>
</protein>
<dbReference type="OrthoDB" id="9765158at2"/>
<keyword evidence="4" id="KW-1185">Reference proteome</keyword>
<sequence length="410" mass="45780">MHKHIITLLCTLSMAISAPVMAKLKIRPDAPAQYVVKNGDTLWSISGKYLYSPWQWPKLWGSNRSQIHNPQRIYPGQVLSLRYVDGQPRLGFDNSAGIPTIKLEPKIRNLSSGYGISTIDVDFFRMFMQHPQVIDKEETRNAPRLAAGPENRILFSKGDRVYADRQLEPGRYLVYRIEQNVTDPDTHKYLGQLVRFSGEVATLAGQNSALNERSPDEAANLPKDEYYTRVNPLIKLPTRTAQPMVVTNIASEINKGDYLLKITDEHDPFQMMPHAPNTQVKGKIVSVMDGIQEAGPYQTITINLGKNDGIDKGTVLSLYTKSRQFKAGFSTDSKSSRNVFKYLSIPAEEVGLAMVYRVSDNLSSALIISASNAVQIGDLVMNPGHDMDDVRPESAHVFGLQNAEPKMTDD</sequence>
<gene>
    <name evidence="3" type="ORF">BHC54_04685</name>
</gene>
<reference evidence="3" key="1">
    <citation type="journal article" date="2017" name="MBio">
        <title>Type VI secretion-mediated competition in the bee gut microbiome.</title>
        <authorList>
            <person name="Steele M.I."/>
            <person name="Kwong W.K."/>
            <person name="Powell J.E."/>
            <person name="Whiteley M."/>
            <person name="Moran N.A."/>
        </authorList>
    </citation>
    <scope>NUCLEOTIDE SEQUENCE [LARGE SCALE GENOMIC DNA]</scope>
    <source>
        <strain evidence="3">WkB273</strain>
    </source>
</reference>
<evidence type="ECO:0000259" key="2">
    <source>
        <dbReference type="PROSITE" id="PS51782"/>
    </source>
</evidence>
<feature type="signal peptide" evidence="1">
    <location>
        <begin position="1"/>
        <end position="22"/>
    </location>
</feature>
<organism evidence="3 4">
    <name type="scientific">Snodgrassella alvi</name>
    <dbReference type="NCBI Taxonomy" id="1196083"/>
    <lineage>
        <taxon>Bacteria</taxon>
        <taxon>Pseudomonadati</taxon>
        <taxon>Pseudomonadota</taxon>
        <taxon>Betaproteobacteria</taxon>
        <taxon>Neisseriales</taxon>
        <taxon>Neisseriaceae</taxon>
        <taxon>Snodgrassella</taxon>
    </lineage>
</organism>
<dbReference type="Proteomes" id="UP000230202">
    <property type="component" value="Unassembled WGS sequence"/>
</dbReference>
<name>A0A2N9X7J8_9NEIS</name>
<proteinExistence type="predicted"/>
<accession>A0A2N9X7J8</accession>
<evidence type="ECO:0000256" key="1">
    <source>
        <dbReference type="SAM" id="SignalP"/>
    </source>
</evidence>
<dbReference type="SMART" id="SM00257">
    <property type="entry name" value="LysM"/>
    <property type="match status" value="1"/>
</dbReference>
<evidence type="ECO:0000313" key="3">
    <source>
        <dbReference type="EMBL" id="PIT39716.1"/>
    </source>
</evidence>
<dbReference type="InterPro" id="IPR052196">
    <property type="entry name" value="Bact_Kbp"/>
</dbReference>
<dbReference type="Gene3D" id="3.10.350.10">
    <property type="entry name" value="LysM domain"/>
    <property type="match status" value="1"/>
</dbReference>
<comment type="caution">
    <text evidence="3">The sequence shown here is derived from an EMBL/GenBank/DDBJ whole genome shotgun (WGS) entry which is preliminary data.</text>
</comment>
<dbReference type="PROSITE" id="PS51782">
    <property type="entry name" value="LYSM"/>
    <property type="match status" value="1"/>
</dbReference>
<dbReference type="AlphaFoldDB" id="A0A2N9X7J8"/>
<dbReference type="InterPro" id="IPR018392">
    <property type="entry name" value="LysM"/>
</dbReference>